<dbReference type="Proteomes" id="UP000247792">
    <property type="component" value="Unassembled WGS sequence"/>
</dbReference>
<dbReference type="InterPro" id="IPR000253">
    <property type="entry name" value="FHA_dom"/>
</dbReference>
<organism evidence="3 4">
    <name type="scientific">Undibacterium pigrum</name>
    <dbReference type="NCBI Taxonomy" id="401470"/>
    <lineage>
        <taxon>Bacteria</taxon>
        <taxon>Pseudomonadati</taxon>
        <taxon>Pseudomonadota</taxon>
        <taxon>Betaproteobacteria</taxon>
        <taxon>Burkholderiales</taxon>
        <taxon>Oxalobacteraceae</taxon>
        <taxon>Undibacterium</taxon>
    </lineage>
</organism>
<protein>
    <submittedName>
        <fullName evidence="3">FHA domain-containing protein</fullName>
    </submittedName>
</protein>
<feature type="region of interest" description="Disordered" evidence="1">
    <location>
        <begin position="1"/>
        <end position="25"/>
    </location>
</feature>
<evidence type="ECO:0000313" key="4">
    <source>
        <dbReference type="Proteomes" id="UP000247792"/>
    </source>
</evidence>
<gene>
    <name evidence="3" type="ORF">DFR42_102428</name>
</gene>
<feature type="domain" description="FHA" evidence="2">
    <location>
        <begin position="373"/>
        <end position="436"/>
    </location>
</feature>
<dbReference type="SMART" id="SM00240">
    <property type="entry name" value="FHA"/>
    <property type="match status" value="1"/>
</dbReference>
<dbReference type="AlphaFoldDB" id="A0A318JDZ6"/>
<dbReference type="SUPFAM" id="SSF49879">
    <property type="entry name" value="SMAD/FHA domain"/>
    <property type="match status" value="1"/>
</dbReference>
<dbReference type="OrthoDB" id="8697195at2"/>
<dbReference type="PROSITE" id="PS50006">
    <property type="entry name" value="FHA_DOMAIN"/>
    <property type="match status" value="1"/>
</dbReference>
<name>A0A318JDZ6_9BURK</name>
<dbReference type="InterPro" id="IPR008984">
    <property type="entry name" value="SMAD_FHA_dom_sf"/>
</dbReference>
<sequence length="565" mass="61901">MNYIVSDKVKAAPQSGQRRCPDLGENRGQNPVVFRHLILRLYPYSPNIARTVTSLHLFTITIAMKKCQAPDHPYCTHWVAEGEAVCAAGHAQKSLQARSDPQRLELLNASAGSLTQNREASAPVNLHLHFSGYDPRAAGGRLTVKLDLRGKLPPEVSVLEVQLRSELVPAAVSRQRLQRTVSGQWQPLLISFSSKNKEHGQYPLEVILSHEQVSRARRKWICTSVIFVPRADASLTEIHSVFLAAQKNVRVVAEDGAIATLSGLGQSSGYAQGNMNIEINAKDASIAKLDMLPPTGKYEIAMGTIAWDEELIEVDATPEIASTTSSIRPAKTITAPVQLLAKPAATANIISASLIAEQSRRNQTIRLFARDEWVLGRMEEKPGADILLSHKAGNAVESARLTRRISARHAIIRRKGEGAEIVDVSRYGTLLDGISMEKDQAYALRAGMQIEFCASVRGITRLQVMAILPHLIILASADGGPDTELLYLIKPEIEPVSAPVSADTTAMTALPLLFHFQGNFWHRDMLSSQDSKLDGNADLRLFSHLPLTCRYASLPYADIYRQGAA</sequence>
<evidence type="ECO:0000256" key="1">
    <source>
        <dbReference type="SAM" id="MobiDB-lite"/>
    </source>
</evidence>
<accession>A0A318JDZ6</accession>
<evidence type="ECO:0000313" key="3">
    <source>
        <dbReference type="EMBL" id="PXX45200.1"/>
    </source>
</evidence>
<dbReference type="EMBL" id="QJKB01000002">
    <property type="protein sequence ID" value="PXX45200.1"/>
    <property type="molecule type" value="Genomic_DNA"/>
</dbReference>
<dbReference type="Pfam" id="PF00498">
    <property type="entry name" value="FHA"/>
    <property type="match status" value="1"/>
</dbReference>
<dbReference type="CDD" id="cd00060">
    <property type="entry name" value="FHA"/>
    <property type="match status" value="1"/>
</dbReference>
<evidence type="ECO:0000259" key="2">
    <source>
        <dbReference type="PROSITE" id="PS50006"/>
    </source>
</evidence>
<comment type="caution">
    <text evidence="3">The sequence shown here is derived from an EMBL/GenBank/DDBJ whole genome shotgun (WGS) entry which is preliminary data.</text>
</comment>
<dbReference type="Gene3D" id="2.60.200.20">
    <property type="match status" value="1"/>
</dbReference>
<keyword evidence="4" id="KW-1185">Reference proteome</keyword>
<proteinExistence type="predicted"/>
<reference evidence="3 4" key="1">
    <citation type="submission" date="2018-05" db="EMBL/GenBank/DDBJ databases">
        <title>Genomic Encyclopedia of Type Strains, Phase IV (KMG-IV): sequencing the most valuable type-strain genomes for metagenomic binning, comparative biology and taxonomic classification.</title>
        <authorList>
            <person name="Goeker M."/>
        </authorList>
    </citation>
    <scope>NUCLEOTIDE SEQUENCE [LARGE SCALE GENOMIC DNA]</scope>
    <source>
        <strain evidence="3 4">DSM 19792</strain>
    </source>
</reference>